<evidence type="ECO:0000256" key="5">
    <source>
        <dbReference type="ARBA" id="ARBA00022519"/>
    </source>
</evidence>
<feature type="transmembrane region" description="Helical" evidence="13">
    <location>
        <begin position="234"/>
        <end position="258"/>
    </location>
</feature>
<keyword evidence="11 13" id="KW-0472">Membrane</keyword>
<protein>
    <submittedName>
        <fullName evidence="14">TrkH family potassium uptake protein</fullName>
    </submittedName>
</protein>
<keyword evidence="8 12" id="KW-0630">Potassium</keyword>
<reference evidence="14" key="1">
    <citation type="submission" date="2020-08" db="EMBL/GenBank/DDBJ databases">
        <title>Genome public.</title>
        <authorList>
            <person name="Liu C."/>
            <person name="Sun Q."/>
        </authorList>
    </citation>
    <scope>NUCLEOTIDE SEQUENCE</scope>
    <source>
        <strain evidence="14">H8</strain>
    </source>
</reference>
<dbReference type="PANTHER" id="PTHR32024:SF2">
    <property type="entry name" value="TRK SYSTEM POTASSIUM UPTAKE PROTEIN TRKG-RELATED"/>
    <property type="match status" value="1"/>
</dbReference>
<evidence type="ECO:0000256" key="13">
    <source>
        <dbReference type="SAM" id="Phobius"/>
    </source>
</evidence>
<evidence type="ECO:0000313" key="15">
    <source>
        <dbReference type="Proteomes" id="UP000611762"/>
    </source>
</evidence>
<dbReference type="InterPro" id="IPR003445">
    <property type="entry name" value="Cat_transpt"/>
</dbReference>
<gene>
    <name evidence="14" type="ORF">H8698_07020</name>
</gene>
<feature type="binding site" evidence="12">
    <location>
        <position position="109"/>
    </location>
    <ligand>
        <name>K(+)</name>
        <dbReference type="ChEBI" id="CHEBI:29103"/>
    </ligand>
</feature>
<evidence type="ECO:0000313" key="14">
    <source>
        <dbReference type="EMBL" id="MBC8540727.1"/>
    </source>
</evidence>
<evidence type="ECO:0000256" key="11">
    <source>
        <dbReference type="ARBA" id="ARBA00023136"/>
    </source>
</evidence>
<evidence type="ECO:0000256" key="4">
    <source>
        <dbReference type="ARBA" id="ARBA00022475"/>
    </source>
</evidence>
<comment type="subcellular location">
    <subcellularLocation>
        <location evidence="1">Cell inner membrane</location>
        <topology evidence="1">Multi-pass membrane protein</topology>
    </subcellularLocation>
</comment>
<feature type="transmembrane region" description="Helical" evidence="13">
    <location>
        <begin position="67"/>
        <end position="87"/>
    </location>
</feature>
<keyword evidence="12" id="KW-0479">Metal-binding</keyword>
<feature type="binding site" evidence="12">
    <location>
        <position position="219"/>
    </location>
    <ligand>
        <name>K(+)</name>
        <dbReference type="ChEBI" id="CHEBI:29103"/>
    </ligand>
</feature>
<evidence type="ECO:0000256" key="12">
    <source>
        <dbReference type="PIRSR" id="PIRSR006247-1"/>
    </source>
</evidence>
<evidence type="ECO:0000256" key="1">
    <source>
        <dbReference type="ARBA" id="ARBA00004429"/>
    </source>
</evidence>
<proteinExistence type="inferred from homology"/>
<feature type="transmembrane region" description="Helical" evidence="13">
    <location>
        <begin position="99"/>
        <end position="118"/>
    </location>
</feature>
<name>A0A926DN37_9FIRM</name>
<keyword evidence="6" id="KW-0633">Potassium transport</keyword>
<evidence type="ECO:0000256" key="10">
    <source>
        <dbReference type="ARBA" id="ARBA00023065"/>
    </source>
</evidence>
<dbReference type="PIRSF" id="PIRSF006247">
    <property type="entry name" value="TrkH"/>
    <property type="match status" value="1"/>
</dbReference>
<feature type="transmembrane region" description="Helical" evidence="13">
    <location>
        <begin position="130"/>
        <end position="150"/>
    </location>
</feature>
<feature type="binding site" evidence="12">
    <location>
        <position position="110"/>
    </location>
    <ligand>
        <name>K(+)</name>
        <dbReference type="ChEBI" id="CHEBI:29103"/>
    </ligand>
</feature>
<organism evidence="14 15">
    <name type="scientific">Congzhengia minquanensis</name>
    <dbReference type="NCBI Taxonomy" id="2763657"/>
    <lineage>
        <taxon>Bacteria</taxon>
        <taxon>Bacillati</taxon>
        <taxon>Bacillota</taxon>
        <taxon>Clostridia</taxon>
        <taxon>Eubacteriales</taxon>
        <taxon>Oscillospiraceae</taxon>
        <taxon>Congzhengia</taxon>
    </lineage>
</organism>
<feature type="transmembrane region" description="Helical" evidence="13">
    <location>
        <begin position="37"/>
        <end position="55"/>
    </location>
</feature>
<keyword evidence="5" id="KW-0997">Cell inner membrane</keyword>
<dbReference type="AlphaFoldDB" id="A0A926DN37"/>
<keyword evidence="7 13" id="KW-0812">Transmembrane</keyword>
<dbReference type="GO" id="GO:0015379">
    <property type="term" value="F:potassium:chloride symporter activity"/>
    <property type="evidence" value="ECO:0007669"/>
    <property type="project" value="InterPro"/>
</dbReference>
<evidence type="ECO:0000256" key="9">
    <source>
        <dbReference type="ARBA" id="ARBA00022989"/>
    </source>
</evidence>
<feature type="transmembrane region" description="Helical" evidence="13">
    <location>
        <begin position="270"/>
        <end position="289"/>
    </location>
</feature>
<dbReference type="PANTHER" id="PTHR32024">
    <property type="entry name" value="TRK SYSTEM POTASSIUM UPTAKE PROTEIN TRKG-RELATED"/>
    <property type="match status" value="1"/>
</dbReference>
<evidence type="ECO:0000256" key="6">
    <source>
        <dbReference type="ARBA" id="ARBA00022538"/>
    </source>
</evidence>
<sequence length="499" mass="55337">MNVRAIIYILGWILNMEGAFMLLPFIVSLLYGEQEGIAFLLVAVLCILIGTLTVLKKPRNMVFFEKEGFVTVAFSWIMLSIFGALPFCINGDIPNFTDALFETVSGFTTTGASILTNIEAMSRCGLFWRSFTNWVGGMGVLVFLLAIMPLTKGGSPIHLLRAESPGPSVERLLPKVQNTALILYVMYFVLSLAEFILLILGKMPAFDAITAVFGTAGTGGFAVRNASFADYSPYIQWVVAVFMMLFGVNFGMYFLLYLKKWGKAVRFEEARYYFLIIIAATVIIFFNIYPVENSIESTLRHAFFQVSSIITTTGFATINFDLWPAASKAILVTLMFVGACAGSTGGGMKVSRIMILFKTVKKELMIQIHPGSVKKIKAEGKMVNHEVQRSINVFFVAYILIFIASVLLLSFENQDLVTTFTAVAATLNDVGPGMAAVGPSGNFSFFSPFSKYVLMFDMLAGRLELYPMLMIFHLGMWRFSLGPAMKRRVTRIKNINSRG</sequence>
<feature type="transmembrane region" description="Helical" evidence="13">
    <location>
        <begin position="181"/>
        <end position="201"/>
    </location>
</feature>
<evidence type="ECO:0000256" key="3">
    <source>
        <dbReference type="ARBA" id="ARBA00022448"/>
    </source>
</evidence>
<dbReference type="Pfam" id="PF02386">
    <property type="entry name" value="TrkH"/>
    <property type="match status" value="1"/>
</dbReference>
<comment type="caution">
    <text evidence="14">The sequence shown here is derived from an EMBL/GenBank/DDBJ whole genome shotgun (WGS) entry which is preliminary data.</text>
</comment>
<feature type="binding site" evidence="12">
    <location>
        <position position="430"/>
    </location>
    <ligand>
        <name>K(+)</name>
        <dbReference type="ChEBI" id="CHEBI:29103"/>
    </ligand>
</feature>
<evidence type="ECO:0000256" key="8">
    <source>
        <dbReference type="ARBA" id="ARBA00022958"/>
    </source>
</evidence>
<keyword evidence="15" id="KW-1185">Reference proteome</keyword>
<comment type="similarity">
    <text evidence="2">Belongs to the TrkH potassium transport family.</text>
</comment>
<feature type="transmembrane region" description="Helical" evidence="13">
    <location>
        <begin position="465"/>
        <end position="481"/>
    </location>
</feature>
<dbReference type="GO" id="GO:0046872">
    <property type="term" value="F:metal ion binding"/>
    <property type="evidence" value="ECO:0007669"/>
    <property type="project" value="UniProtKB-KW"/>
</dbReference>
<dbReference type="EMBL" id="JACRSU010000002">
    <property type="protein sequence ID" value="MBC8540727.1"/>
    <property type="molecule type" value="Genomic_DNA"/>
</dbReference>
<keyword evidence="9 13" id="KW-1133">Transmembrane helix</keyword>
<dbReference type="GO" id="GO:0005886">
    <property type="term" value="C:plasma membrane"/>
    <property type="evidence" value="ECO:0007669"/>
    <property type="project" value="UniProtKB-SubCell"/>
</dbReference>
<evidence type="ECO:0000256" key="2">
    <source>
        <dbReference type="ARBA" id="ARBA00009137"/>
    </source>
</evidence>
<dbReference type="RefSeq" id="WP_249311879.1">
    <property type="nucleotide sequence ID" value="NZ_JACRSU010000002.1"/>
</dbReference>
<evidence type="ECO:0000256" key="7">
    <source>
        <dbReference type="ARBA" id="ARBA00022692"/>
    </source>
</evidence>
<keyword evidence="4" id="KW-1003">Cell membrane</keyword>
<feature type="binding site" evidence="12">
    <location>
        <position position="313"/>
    </location>
    <ligand>
        <name>K(+)</name>
        <dbReference type="ChEBI" id="CHEBI:29103"/>
    </ligand>
</feature>
<feature type="transmembrane region" description="Helical" evidence="13">
    <location>
        <begin position="329"/>
        <end position="348"/>
    </location>
</feature>
<feature type="transmembrane region" description="Helical" evidence="13">
    <location>
        <begin position="391"/>
        <end position="411"/>
    </location>
</feature>
<feature type="binding site" evidence="12">
    <location>
        <position position="312"/>
    </location>
    <ligand>
        <name>K(+)</name>
        <dbReference type="ChEBI" id="CHEBI:29103"/>
    </ligand>
</feature>
<keyword evidence="10" id="KW-0406">Ion transport</keyword>
<accession>A0A926DN37</accession>
<keyword evidence="3" id="KW-0813">Transport</keyword>
<dbReference type="InterPro" id="IPR004772">
    <property type="entry name" value="TrkH"/>
</dbReference>
<feature type="transmembrane region" description="Helical" evidence="13">
    <location>
        <begin position="208"/>
        <end position="228"/>
    </location>
</feature>
<feature type="transmembrane region" description="Helical" evidence="13">
    <location>
        <begin position="7"/>
        <end position="31"/>
    </location>
</feature>
<dbReference type="Proteomes" id="UP000611762">
    <property type="component" value="Unassembled WGS sequence"/>
</dbReference>